<reference evidence="2" key="1">
    <citation type="submission" date="2016-10" db="EMBL/GenBank/DDBJ databases">
        <authorList>
            <person name="Varghese N."/>
            <person name="Submissions S."/>
        </authorList>
    </citation>
    <scope>NUCLEOTIDE SEQUENCE [LARGE SCALE GENOMIC DNA]</scope>
    <source>
        <strain evidence="2">DSM 45460</strain>
    </source>
</reference>
<dbReference type="EMBL" id="FNFM01000004">
    <property type="protein sequence ID" value="SDK12510.1"/>
    <property type="molecule type" value="Genomic_DNA"/>
</dbReference>
<keyword evidence="2" id="KW-1185">Reference proteome</keyword>
<organism evidence="1 2">
    <name type="scientific">Actinopolyspora mzabensis</name>
    <dbReference type="NCBI Taxonomy" id="995066"/>
    <lineage>
        <taxon>Bacteria</taxon>
        <taxon>Bacillati</taxon>
        <taxon>Actinomycetota</taxon>
        <taxon>Actinomycetes</taxon>
        <taxon>Actinopolysporales</taxon>
        <taxon>Actinopolysporaceae</taxon>
        <taxon>Actinopolyspora</taxon>
    </lineage>
</organism>
<proteinExistence type="predicted"/>
<dbReference type="AlphaFoldDB" id="A0A1G8ZEA5"/>
<evidence type="ECO:0000313" key="1">
    <source>
        <dbReference type="EMBL" id="SDK12510.1"/>
    </source>
</evidence>
<gene>
    <name evidence="1" type="ORF">SAMN04487820_104358</name>
</gene>
<dbReference type="Proteomes" id="UP000199213">
    <property type="component" value="Unassembled WGS sequence"/>
</dbReference>
<evidence type="ECO:0000313" key="2">
    <source>
        <dbReference type="Proteomes" id="UP000199213"/>
    </source>
</evidence>
<protein>
    <submittedName>
        <fullName evidence="1">Uncharacterized protein</fullName>
    </submittedName>
</protein>
<sequence length="40" mass="4765">MFKLLPLSGTSIQTIYAVFNEKPVSRYFCSLWWTPLLRKE</sequence>
<accession>A0A1G8ZEA5</accession>
<name>A0A1G8ZEA5_ACTMZ</name>